<dbReference type="Pfam" id="PF04321">
    <property type="entry name" value="RmlD_sub_bind"/>
    <property type="match status" value="1"/>
</dbReference>
<dbReference type="InterPro" id="IPR036291">
    <property type="entry name" value="NAD(P)-bd_dom_sf"/>
</dbReference>
<dbReference type="GO" id="GO:0008831">
    <property type="term" value="F:dTDP-4-dehydrorhamnose reductase activity"/>
    <property type="evidence" value="ECO:0007669"/>
    <property type="project" value="UniProtKB-EC"/>
</dbReference>
<dbReference type="PANTHER" id="PTHR10491:SF4">
    <property type="entry name" value="METHIONINE ADENOSYLTRANSFERASE 2 SUBUNIT BETA"/>
    <property type="match status" value="1"/>
</dbReference>
<proteinExistence type="inferred from homology"/>
<evidence type="ECO:0000313" key="9">
    <source>
        <dbReference type="Proteomes" id="UP000006324"/>
    </source>
</evidence>
<gene>
    <name evidence="8" type="ORF">LEP1GSC104_1950</name>
</gene>
<evidence type="ECO:0000256" key="2">
    <source>
        <dbReference type="ARBA" id="ARBA00010944"/>
    </source>
</evidence>
<name>A0A0F6HGE6_LEPIR</name>
<accession>A0A0F6HGE6</accession>
<dbReference type="SUPFAM" id="SSF51735">
    <property type="entry name" value="NAD(P)-binding Rossmann-fold domains"/>
    <property type="match status" value="1"/>
</dbReference>
<dbReference type="EC" id="1.1.1.133" evidence="3 6"/>
<organism evidence="8 9">
    <name type="scientific">Leptospira interrogans str. UI 12621</name>
    <dbReference type="NCBI Taxonomy" id="1049937"/>
    <lineage>
        <taxon>Bacteria</taxon>
        <taxon>Pseudomonadati</taxon>
        <taxon>Spirochaetota</taxon>
        <taxon>Spirochaetia</taxon>
        <taxon>Leptospirales</taxon>
        <taxon>Leptospiraceae</taxon>
        <taxon>Leptospira</taxon>
    </lineage>
</organism>
<evidence type="ECO:0000256" key="6">
    <source>
        <dbReference type="RuleBase" id="RU364082"/>
    </source>
</evidence>
<dbReference type="AlphaFoldDB" id="A0A0F6HGE6"/>
<dbReference type="PANTHER" id="PTHR10491">
    <property type="entry name" value="DTDP-4-DEHYDRORHAMNOSE REDUCTASE"/>
    <property type="match status" value="1"/>
</dbReference>
<evidence type="ECO:0000256" key="1">
    <source>
        <dbReference type="ARBA" id="ARBA00004781"/>
    </source>
</evidence>
<comment type="similarity">
    <text evidence="2 6">Belongs to the dTDP-4-dehydrorhamnose reductase family.</text>
</comment>
<dbReference type="GO" id="GO:0019305">
    <property type="term" value="P:dTDP-rhamnose biosynthetic process"/>
    <property type="evidence" value="ECO:0007669"/>
    <property type="project" value="UniProtKB-UniPathway"/>
</dbReference>
<evidence type="ECO:0000259" key="7">
    <source>
        <dbReference type="Pfam" id="PF04321"/>
    </source>
</evidence>
<dbReference type="EMBL" id="AHNQ02000003">
    <property type="protein sequence ID" value="EKO27456.1"/>
    <property type="molecule type" value="Genomic_DNA"/>
</dbReference>
<reference evidence="8 9" key="1">
    <citation type="submission" date="2012-09" db="EMBL/GenBank/DDBJ databases">
        <authorList>
            <person name="Harkins D.M."/>
            <person name="Durkin A.S."/>
            <person name="Brinkac L.M."/>
            <person name="Selengut J.D."/>
            <person name="Sanka R."/>
            <person name="DePew J."/>
            <person name="Purushe J."/>
            <person name="Chanthongthip A."/>
            <person name="Lattana O."/>
            <person name="Phetsouvanh R."/>
            <person name="Newton P.N."/>
            <person name="Vinetz J.M."/>
            <person name="Sutton G.G."/>
            <person name="Nelson W.C."/>
            <person name="Fouts D.E."/>
        </authorList>
    </citation>
    <scope>NUCLEOTIDE SEQUENCE [LARGE SCALE GENOMIC DNA]</scope>
    <source>
        <strain evidence="8 9">UI 12621</strain>
    </source>
</reference>
<evidence type="ECO:0000313" key="8">
    <source>
        <dbReference type="EMBL" id="EKO27456.1"/>
    </source>
</evidence>
<dbReference type="RefSeq" id="WP_000378095.1">
    <property type="nucleotide sequence ID" value="NZ_AHNQ02000003.1"/>
</dbReference>
<sequence length="296" mass="33013">MDSNTILITGASGLLGHHLSRFFLENGNKVIALRKTHSLGIIGLDEIEIDLLDFNIVKNLLTKIGPDYIIHCAGLTNVDDCEKNESLAKKIHIDVSQIIAQTASRINSKMIHISTDHLWDGTMQMVTEDVPVCPLNVYGKTKAESERAVLAVNSEALILRTNFFGPGLQWRQSLSDWIINSLNRNEKINAFSDVFFTPISIYHLARVILFLIQKKAKGIYHTVGSERISKYDFAISIAKSFNKSTELIRPISIQNIQFNALRPLDMSLSTDKIVGFLNVSMPTVQAGIDSLSGEFR</sequence>
<dbReference type="UniPathway" id="UPA00124"/>
<dbReference type="InterPro" id="IPR005913">
    <property type="entry name" value="dTDP_dehydrorham_reduct"/>
</dbReference>
<dbReference type="Proteomes" id="UP000006324">
    <property type="component" value="Unassembled WGS sequence"/>
</dbReference>
<evidence type="ECO:0000256" key="5">
    <source>
        <dbReference type="ARBA" id="ARBA00048200"/>
    </source>
</evidence>
<evidence type="ECO:0000256" key="4">
    <source>
        <dbReference type="ARBA" id="ARBA00017099"/>
    </source>
</evidence>
<dbReference type="InterPro" id="IPR029903">
    <property type="entry name" value="RmlD-like-bd"/>
</dbReference>
<comment type="caution">
    <text evidence="8">The sequence shown here is derived from an EMBL/GenBank/DDBJ whole genome shotgun (WGS) entry which is preliminary data.</text>
</comment>
<feature type="domain" description="RmlD-like substrate binding" evidence="7">
    <location>
        <begin position="5"/>
        <end position="290"/>
    </location>
</feature>
<comment type="pathway">
    <text evidence="1 6">Carbohydrate biosynthesis; dTDP-L-rhamnose biosynthesis.</text>
</comment>
<comment type="catalytic activity">
    <reaction evidence="5">
        <text>dTDP-beta-L-rhamnose + NADP(+) = dTDP-4-dehydro-beta-L-rhamnose + NADPH + H(+)</text>
        <dbReference type="Rhea" id="RHEA:21796"/>
        <dbReference type="ChEBI" id="CHEBI:15378"/>
        <dbReference type="ChEBI" id="CHEBI:57510"/>
        <dbReference type="ChEBI" id="CHEBI:57783"/>
        <dbReference type="ChEBI" id="CHEBI:58349"/>
        <dbReference type="ChEBI" id="CHEBI:62830"/>
        <dbReference type="EC" id="1.1.1.133"/>
    </reaction>
</comment>
<keyword evidence="6" id="KW-0521">NADP</keyword>
<dbReference type="CDD" id="cd05254">
    <property type="entry name" value="dTDP_HR_like_SDR_e"/>
    <property type="match status" value="1"/>
</dbReference>
<dbReference type="Gene3D" id="3.40.50.720">
    <property type="entry name" value="NAD(P)-binding Rossmann-like Domain"/>
    <property type="match status" value="1"/>
</dbReference>
<keyword evidence="6" id="KW-0560">Oxidoreductase</keyword>
<comment type="function">
    <text evidence="6">Catalyzes the reduction of dTDP-6-deoxy-L-lyxo-4-hexulose to yield dTDP-L-rhamnose.</text>
</comment>
<evidence type="ECO:0000256" key="3">
    <source>
        <dbReference type="ARBA" id="ARBA00012929"/>
    </source>
</evidence>
<protein>
    <recommendedName>
        <fullName evidence="4 6">dTDP-4-dehydrorhamnose reductase</fullName>
        <ecNumber evidence="3 6">1.1.1.133</ecNumber>
    </recommendedName>
</protein>